<evidence type="ECO:0000256" key="10">
    <source>
        <dbReference type="ARBA" id="ARBA00022726"/>
    </source>
</evidence>
<evidence type="ECO:0000256" key="7">
    <source>
        <dbReference type="ARBA" id="ARBA00022490"/>
    </source>
</evidence>
<comment type="similarity">
    <text evidence="4 11">Belongs to the purine/pyrimidine phosphoribosyltransferase family.</text>
</comment>
<organism evidence="13 14">
    <name type="scientific">Thorsellia kenyensis</name>
    <dbReference type="NCBI Taxonomy" id="1549888"/>
    <lineage>
        <taxon>Bacteria</taxon>
        <taxon>Pseudomonadati</taxon>
        <taxon>Pseudomonadota</taxon>
        <taxon>Gammaproteobacteria</taxon>
        <taxon>Enterobacterales</taxon>
        <taxon>Thorselliaceae</taxon>
        <taxon>Thorsellia</taxon>
    </lineage>
</organism>
<dbReference type="PANTHER" id="PTHR11776">
    <property type="entry name" value="ADENINE PHOSPHORIBOSYLTRANSFERASE"/>
    <property type="match status" value="1"/>
</dbReference>
<evidence type="ECO:0000256" key="6">
    <source>
        <dbReference type="ARBA" id="ARBA00011893"/>
    </source>
</evidence>
<evidence type="ECO:0000256" key="4">
    <source>
        <dbReference type="ARBA" id="ARBA00008391"/>
    </source>
</evidence>
<dbReference type="InterPro" id="IPR000836">
    <property type="entry name" value="PRTase_dom"/>
</dbReference>
<dbReference type="InterPro" id="IPR050120">
    <property type="entry name" value="Adenine_PRTase"/>
</dbReference>
<comment type="catalytic activity">
    <reaction evidence="1 11">
        <text>AMP + diphosphate = 5-phospho-alpha-D-ribose 1-diphosphate + adenine</text>
        <dbReference type="Rhea" id="RHEA:16609"/>
        <dbReference type="ChEBI" id="CHEBI:16708"/>
        <dbReference type="ChEBI" id="CHEBI:33019"/>
        <dbReference type="ChEBI" id="CHEBI:58017"/>
        <dbReference type="ChEBI" id="CHEBI:456215"/>
        <dbReference type="EC" id="2.4.2.7"/>
    </reaction>
</comment>
<dbReference type="PANTHER" id="PTHR11776:SF7">
    <property type="entry name" value="PHOSPHORIBOSYLTRANSFERASE DOMAIN-CONTAINING PROTEIN"/>
    <property type="match status" value="1"/>
</dbReference>
<protein>
    <recommendedName>
        <fullName evidence="6 11">Adenine phosphoribosyltransferase</fullName>
        <shortName evidence="11">APRT</shortName>
        <ecNumber evidence="6 11">2.4.2.7</ecNumber>
    </recommendedName>
</protein>
<dbReference type="Gene3D" id="3.40.50.2020">
    <property type="match status" value="1"/>
</dbReference>
<evidence type="ECO:0000256" key="8">
    <source>
        <dbReference type="ARBA" id="ARBA00022676"/>
    </source>
</evidence>
<comment type="pathway">
    <text evidence="3 11">Purine metabolism; AMP biosynthesis via salvage pathway; AMP from adenine: step 1/1.</text>
</comment>
<comment type="subcellular location">
    <subcellularLocation>
        <location evidence="2 11">Cytoplasm</location>
    </subcellularLocation>
</comment>
<dbReference type="NCBIfam" id="TIGR01090">
    <property type="entry name" value="apt"/>
    <property type="match status" value="1"/>
</dbReference>
<dbReference type="HAMAP" id="MF_00004">
    <property type="entry name" value="Aden_phosphoribosyltr"/>
    <property type="match status" value="1"/>
</dbReference>
<dbReference type="Proteomes" id="UP001589758">
    <property type="component" value="Unassembled WGS sequence"/>
</dbReference>
<feature type="domain" description="Phosphoribosyltransferase" evidence="12">
    <location>
        <begin position="30"/>
        <end position="155"/>
    </location>
</feature>
<evidence type="ECO:0000256" key="5">
    <source>
        <dbReference type="ARBA" id="ARBA00011738"/>
    </source>
</evidence>
<sequence>MPSQSLDYIKSTIKTIPNYPKEGILFRDITSLLENPEAYQLTIDLFFEHYKNRGITKILGAEARGFLFGAPLALALKIPFIPVRKPGKLPRETFSEEYVLEYGTDKLEIHTDALTPEDKVLIVDDLLATGGTVVATSNLVKKAGAEVVGAAFVINLPDIGGLARLESEGIDCYCLTDFEGH</sequence>
<name>A0ABV6CC02_9GAMM</name>
<comment type="function">
    <text evidence="11">Catalyzes a salvage reaction resulting in the formation of AMP, that is energically less costly than de novo synthesis.</text>
</comment>
<evidence type="ECO:0000256" key="9">
    <source>
        <dbReference type="ARBA" id="ARBA00022679"/>
    </source>
</evidence>
<dbReference type="Pfam" id="PF00156">
    <property type="entry name" value="Pribosyltran"/>
    <property type="match status" value="1"/>
</dbReference>
<dbReference type="InterPro" id="IPR005764">
    <property type="entry name" value="Ade_phspho_trans"/>
</dbReference>
<comment type="caution">
    <text evidence="13">The sequence shown here is derived from an EMBL/GenBank/DDBJ whole genome shotgun (WGS) entry which is preliminary data.</text>
</comment>
<gene>
    <name evidence="11 13" type="primary">apt</name>
    <name evidence="13" type="ORF">ACFFIT_10565</name>
</gene>
<keyword evidence="9 11" id="KW-0808">Transferase</keyword>
<dbReference type="SUPFAM" id="SSF53271">
    <property type="entry name" value="PRTase-like"/>
    <property type="match status" value="1"/>
</dbReference>
<keyword evidence="7 11" id="KW-0963">Cytoplasm</keyword>
<evidence type="ECO:0000256" key="2">
    <source>
        <dbReference type="ARBA" id="ARBA00004496"/>
    </source>
</evidence>
<evidence type="ECO:0000256" key="3">
    <source>
        <dbReference type="ARBA" id="ARBA00004659"/>
    </source>
</evidence>
<dbReference type="EC" id="2.4.2.7" evidence="6 11"/>
<evidence type="ECO:0000259" key="12">
    <source>
        <dbReference type="Pfam" id="PF00156"/>
    </source>
</evidence>
<comment type="subunit">
    <text evidence="5 11">Homodimer.</text>
</comment>
<dbReference type="InterPro" id="IPR029057">
    <property type="entry name" value="PRTase-like"/>
</dbReference>
<keyword evidence="8 11" id="KW-0328">Glycosyltransferase</keyword>
<evidence type="ECO:0000256" key="1">
    <source>
        <dbReference type="ARBA" id="ARBA00000868"/>
    </source>
</evidence>
<reference evidence="13 14" key="1">
    <citation type="submission" date="2024-09" db="EMBL/GenBank/DDBJ databases">
        <authorList>
            <person name="Sun Q."/>
            <person name="Mori K."/>
        </authorList>
    </citation>
    <scope>NUCLEOTIDE SEQUENCE [LARGE SCALE GENOMIC DNA]</scope>
    <source>
        <strain evidence="13 14">CCM 8545</strain>
    </source>
</reference>
<accession>A0ABV6CC02</accession>
<dbReference type="NCBIfam" id="NF002632">
    <property type="entry name" value="PRK02304.1-1"/>
    <property type="match status" value="1"/>
</dbReference>
<keyword evidence="14" id="KW-1185">Reference proteome</keyword>
<dbReference type="GO" id="GO:0003999">
    <property type="term" value="F:adenine phosphoribosyltransferase activity"/>
    <property type="evidence" value="ECO:0007669"/>
    <property type="project" value="UniProtKB-EC"/>
</dbReference>
<proteinExistence type="inferred from homology"/>
<dbReference type="NCBIfam" id="NF002636">
    <property type="entry name" value="PRK02304.1-5"/>
    <property type="match status" value="1"/>
</dbReference>
<dbReference type="NCBIfam" id="NF002634">
    <property type="entry name" value="PRK02304.1-3"/>
    <property type="match status" value="1"/>
</dbReference>
<dbReference type="CDD" id="cd06223">
    <property type="entry name" value="PRTases_typeI"/>
    <property type="match status" value="1"/>
</dbReference>
<evidence type="ECO:0000256" key="11">
    <source>
        <dbReference type="HAMAP-Rule" id="MF_00004"/>
    </source>
</evidence>
<evidence type="ECO:0000313" key="13">
    <source>
        <dbReference type="EMBL" id="MFC0180516.1"/>
    </source>
</evidence>
<evidence type="ECO:0000313" key="14">
    <source>
        <dbReference type="Proteomes" id="UP001589758"/>
    </source>
</evidence>
<keyword evidence="10 11" id="KW-0660">Purine salvage</keyword>
<dbReference type="RefSeq" id="WP_385877635.1">
    <property type="nucleotide sequence ID" value="NZ_JBHLXE010000103.1"/>
</dbReference>
<dbReference type="EMBL" id="JBHLXE010000103">
    <property type="protein sequence ID" value="MFC0180516.1"/>
    <property type="molecule type" value="Genomic_DNA"/>
</dbReference>